<dbReference type="Proteomes" id="UP000199409">
    <property type="component" value="Unassembled WGS sequence"/>
</dbReference>
<gene>
    <name evidence="3" type="ORF">SAMN05660420_00701</name>
</gene>
<dbReference type="Pfam" id="PF13649">
    <property type="entry name" value="Methyltransf_25"/>
    <property type="match status" value="1"/>
</dbReference>
<dbReference type="Gene3D" id="3.40.50.150">
    <property type="entry name" value="Vaccinia Virus protein VP39"/>
    <property type="match status" value="1"/>
</dbReference>
<keyword evidence="1 3" id="KW-0808">Transferase</keyword>
<dbReference type="InterPro" id="IPR029063">
    <property type="entry name" value="SAM-dependent_MTases_sf"/>
</dbReference>
<dbReference type="CDD" id="cd02440">
    <property type="entry name" value="AdoMet_MTases"/>
    <property type="match status" value="1"/>
</dbReference>
<keyword evidence="4" id="KW-1185">Reference proteome</keyword>
<organism evidence="3 4">
    <name type="scientific">Desulfuromusa kysingii</name>
    <dbReference type="NCBI Taxonomy" id="37625"/>
    <lineage>
        <taxon>Bacteria</taxon>
        <taxon>Pseudomonadati</taxon>
        <taxon>Thermodesulfobacteriota</taxon>
        <taxon>Desulfuromonadia</taxon>
        <taxon>Desulfuromonadales</taxon>
        <taxon>Geopsychrobacteraceae</taxon>
        <taxon>Desulfuromusa</taxon>
    </lineage>
</organism>
<evidence type="ECO:0000313" key="4">
    <source>
        <dbReference type="Proteomes" id="UP000199409"/>
    </source>
</evidence>
<dbReference type="EMBL" id="FNQN01000002">
    <property type="protein sequence ID" value="SDZ91209.1"/>
    <property type="molecule type" value="Genomic_DNA"/>
</dbReference>
<keyword evidence="3" id="KW-0489">Methyltransferase</keyword>
<dbReference type="PANTHER" id="PTHR43861:SF3">
    <property type="entry name" value="PUTATIVE (AFU_ORTHOLOGUE AFUA_2G14390)-RELATED"/>
    <property type="match status" value="1"/>
</dbReference>
<dbReference type="PANTHER" id="PTHR43861">
    <property type="entry name" value="TRANS-ACONITATE 2-METHYLTRANSFERASE-RELATED"/>
    <property type="match status" value="1"/>
</dbReference>
<dbReference type="InterPro" id="IPR041698">
    <property type="entry name" value="Methyltransf_25"/>
</dbReference>
<feature type="domain" description="Methyltransferase" evidence="2">
    <location>
        <begin position="24"/>
        <end position="116"/>
    </location>
</feature>
<sequence length="233" mass="25872">MILDPDNKYIQKIHSHAPLTGATVLDVGCGDGKISRNIAEYASRVVATDSNATVLEQAKQKNHARNIEFLYTPDGIPDLAAHSFDLVLYTLSLHHIPKDKMVANLSHSGHLLKDNGKIIIIEPSDTGSFMAIKKRFGAGSGDESQERLQAVDAMKNLAGWTLSLDYHFDVVFQFTDENDFFAHKLPNYQTLPTAELAELKQFLKRSSTDQGIILTTGRRLNILTRSEPLKKGK</sequence>
<dbReference type="OrthoDB" id="5456009at2"/>
<name>A0A1H3WVP6_9BACT</name>
<accession>A0A1H3WVP6</accession>
<dbReference type="STRING" id="37625.SAMN05660420_00701"/>
<dbReference type="RefSeq" id="WP_092344791.1">
    <property type="nucleotide sequence ID" value="NZ_FNQN01000002.1"/>
</dbReference>
<dbReference type="GO" id="GO:0032259">
    <property type="term" value="P:methylation"/>
    <property type="evidence" value="ECO:0007669"/>
    <property type="project" value="UniProtKB-KW"/>
</dbReference>
<evidence type="ECO:0000313" key="3">
    <source>
        <dbReference type="EMBL" id="SDZ91209.1"/>
    </source>
</evidence>
<protein>
    <submittedName>
        <fullName evidence="3">Methyltransferase domain-containing protein</fullName>
    </submittedName>
</protein>
<evidence type="ECO:0000256" key="1">
    <source>
        <dbReference type="ARBA" id="ARBA00022679"/>
    </source>
</evidence>
<dbReference type="AlphaFoldDB" id="A0A1H3WVP6"/>
<evidence type="ECO:0000259" key="2">
    <source>
        <dbReference type="Pfam" id="PF13649"/>
    </source>
</evidence>
<proteinExistence type="predicted"/>
<reference evidence="3 4" key="1">
    <citation type="submission" date="2016-10" db="EMBL/GenBank/DDBJ databases">
        <authorList>
            <person name="de Groot N.N."/>
        </authorList>
    </citation>
    <scope>NUCLEOTIDE SEQUENCE [LARGE SCALE GENOMIC DNA]</scope>
    <source>
        <strain evidence="3 4">DSM 7343</strain>
    </source>
</reference>
<dbReference type="SUPFAM" id="SSF53335">
    <property type="entry name" value="S-adenosyl-L-methionine-dependent methyltransferases"/>
    <property type="match status" value="1"/>
</dbReference>
<dbReference type="GO" id="GO:0008168">
    <property type="term" value="F:methyltransferase activity"/>
    <property type="evidence" value="ECO:0007669"/>
    <property type="project" value="UniProtKB-KW"/>
</dbReference>